<dbReference type="SUPFAM" id="SSF47413">
    <property type="entry name" value="lambda repressor-like DNA-binding domains"/>
    <property type="match status" value="1"/>
</dbReference>
<dbReference type="GO" id="GO:0000976">
    <property type="term" value="F:transcription cis-regulatory region binding"/>
    <property type="evidence" value="ECO:0007669"/>
    <property type="project" value="TreeGrafter"/>
</dbReference>
<proteinExistence type="predicted"/>
<dbReference type="InterPro" id="IPR000843">
    <property type="entry name" value="HTH_LacI"/>
</dbReference>
<dbReference type="PANTHER" id="PTHR30146:SF148">
    <property type="entry name" value="HTH-TYPE TRANSCRIPTIONAL REPRESSOR PURR-RELATED"/>
    <property type="match status" value="1"/>
</dbReference>
<gene>
    <name evidence="6" type="ORF">M3202_14095</name>
</gene>
<protein>
    <submittedName>
        <fullName evidence="6">LacI family transcriptional regulator</fullName>
    </submittedName>
</protein>
<dbReference type="PROSITE" id="PS00356">
    <property type="entry name" value="HTH_LACI_1"/>
    <property type="match status" value="1"/>
</dbReference>
<name>A0A9X2DS85_9BACI</name>
<dbReference type="SUPFAM" id="SSF53822">
    <property type="entry name" value="Periplasmic binding protein-like I"/>
    <property type="match status" value="1"/>
</dbReference>
<dbReference type="AlphaFoldDB" id="A0A9X2DS85"/>
<dbReference type="Gene3D" id="3.40.50.2300">
    <property type="match status" value="2"/>
</dbReference>
<keyword evidence="2" id="KW-0805">Transcription regulation</keyword>
<evidence type="ECO:0000256" key="1">
    <source>
        <dbReference type="ARBA" id="ARBA00022491"/>
    </source>
</evidence>
<evidence type="ECO:0000256" key="2">
    <source>
        <dbReference type="ARBA" id="ARBA00023015"/>
    </source>
</evidence>
<evidence type="ECO:0000313" key="7">
    <source>
        <dbReference type="Proteomes" id="UP001139179"/>
    </source>
</evidence>
<dbReference type="InterPro" id="IPR028082">
    <property type="entry name" value="Peripla_BP_I"/>
</dbReference>
<sequence>MHKPTMKDIAKKAGVSTATVSRVINNYPFVKERTKKKVQEVIDQYKYYPDLIARSMIKKRTFTIGLIVGGLDNPFFAESAECIVKEASKFDSHVMLYVNEEKSSKMAEYIAFLIAKRVDGIIIGSMYKDDHRLIEQLDHSQIPYVLYNRKNKRKQVDYIVQDNYKGAFEAVSHLIRLGHKRISMVYGSSESETVESRLEGYHKALAVNGLKVYPHLMHEVGFKNIETKVREAIRVMYSDKIKPTAIFTSADFIAMEAMECLSELGYRVPEEVAIVGFDNIRLSGHSFIGLTTVNQAVEEMSKLAVERLMQKIDEQENNLPPSELNSWQIKLSPQLIIRKTCGATVQEK</sequence>
<keyword evidence="4" id="KW-0804">Transcription</keyword>
<accession>A0A9X2DS85</accession>
<evidence type="ECO:0000256" key="3">
    <source>
        <dbReference type="ARBA" id="ARBA00023125"/>
    </source>
</evidence>
<dbReference type="PANTHER" id="PTHR30146">
    <property type="entry name" value="LACI-RELATED TRANSCRIPTIONAL REPRESSOR"/>
    <property type="match status" value="1"/>
</dbReference>
<dbReference type="InterPro" id="IPR010982">
    <property type="entry name" value="Lambda_DNA-bd_dom_sf"/>
</dbReference>
<keyword evidence="3" id="KW-0238">DNA-binding</keyword>
<dbReference type="RefSeq" id="WP_251223971.1">
    <property type="nucleotide sequence ID" value="NZ_JAMBOL010000013.1"/>
</dbReference>
<evidence type="ECO:0000259" key="5">
    <source>
        <dbReference type="PROSITE" id="PS50932"/>
    </source>
</evidence>
<reference evidence="6" key="1">
    <citation type="submission" date="2022-05" db="EMBL/GenBank/DDBJ databases">
        <title>Comparative Genomics of Spacecraft Associated Microbes.</title>
        <authorList>
            <person name="Tran M.T."/>
            <person name="Wright A."/>
            <person name="Seuylemezian A."/>
            <person name="Eisen J."/>
            <person name="Coil D."/>
        </authorList>
    </citation>
    <scope>NUCLEOTIDE SEQUENCE</scope>
    <source>
        <strain evidence="6">214.1.1</strain>
    </source>
</reference>
<dbReference type="SMART" id="SM00354">
    <property type="entry name" value="HTH_LACI"/>
    <property type="match status" value="1"/>
</dbReference>
<comment type="caution">
    <text evidence="6">The sequence shown here is derived from an EMBL/GenBank/DDBJ whole genome shotgun (WGS) entry which is preliminary data.</text>
</comment>
<dbReference type="Proteomes" id="UP001139179">
    <property type="component" value="Unassembled WGS sequence"/>
</dbReference>
<evidence type="ECO:0000313" key="6">
    <source>
        <dbReference type="EMBL" id="MCM3715215.1"/>
    </source>
</evidence>
<keyword evidence="7" id="KW-1185">Reference proteome</keyword>
<dbReference type="PROSITE" id="PS50932">
    <property type="entry name" value="HTH_LACI_2"/>
    <property type="match status" value="1"/>
</dbReference>
<feature type="domain" description="HTH lacI-type" evidence="5">
    <location>
        <begin position="4"/>
        <end position="58"/>
    </location>
</feature>
<dbReference type="CDD" id="cd01392">
    <property type="entry name" value="HTH_LacI"/>
    <property type="match status" value="1"/>
</dbReference>
<evidence type="ECO:0000256" key="4">
    <source>
        <dbReference type="ARBA" id="ARBA00023163"/>
    </source>
</evidence>
<dbReference type="InterPro" id="IPR001761">
    <property type="entry name" value="Peripla_BP/Lac1_sug-bd_dom"/>
</dbReference>
<dbReference type="PRINTS" id="PR00036">
    <property type="entry name" value="HTHLACI"/>
</dbReference>
<keyword evidence="1" id="KW-0678">Repressor</keyword>
<dbReference type="EMBL" id="JAMBOL010000013">
    <property type="protein sequence ID" value="MCM3715215.1"/>
    <property type="molecule type" value="Genomic_DNA"/>
</dbReference>
<dbReference type="CDD" id="cd06267">
    <property type="entry name" value="PBP1_LacI_sugar_binding-like"/>
    <property type="match status" value="1"/>
</dbReference>
<organism evidence="6 7">
    <name type="scientific">Halalkalibacter oceani</name>
    <dbReference type="NCBI Taxonomy" id="1653776"/>
    <lineage>
        <taxon>Bacteria</taxon>
        <taxon>Bacillati</taxon>
        <taxon>Bacillota</taxon>
        <taxon>Bacilli</taxon>
        <taxon>Bacillales</taxon>
        <taxon>Bacillaceae</taxon>
        <taxon>Halalkalibacter</taxon>
    </lineage>
</organism>
<dbReference type="Pfam" id="PF00532">
    <property type="entry name" value="Peripla_BP_1"/>
    <property type="match status" value="1"/>
</dbReference>
<dbReference type="Pfam" id="PF00356">
    <property type="entry name" value="LacI"/>
    <property type="match status" value="1"/>
</dbReference>
<dbReference type="GO" id="GO:0003700">
    <property type="term" value="F:DNA-binding transcription factor activity"/>
    <property type="evidence" value="ECO:0007669"/>
    <property type="project" value="TreeGrafter"/>
</dbReference>
<dbReference type="Gene3D" id="1.10.260.40">
    <property type="entry name" value="lambda repressor-like DNA-binding domains"/>
    <property type="match status" value="1"/>
</dbReference>